<comment type="caution">
    <text evidence="3">The sequence shown here is derived from an EMBL/GenBank/DDBJ whole genome shotgun (WGS) entry which is preliminary data.</text>
</comment>
<dbReference type="Proteomes" id="UP000245119">
    <property type="component" value="Linkage Group LG2"/>
</dbReference>
<keyword evidence="1" id="KW-0472">Membrane</keyword>
<feature type="chain" id="PRO_5015568436" evidence="2">
    <location>
        <begin position="17"/>
        <end position="280"/>
    </location>
</feature>
<proteinExistence type="predicted"/>
<evidence type="ECO:0000313" key="4">
    <source>
        <dbReference type="Proteomes" id="UP000245119"/>
    </source>
</evidence>
<dbReference type="AlphaFoldDB" id="A0A2T7PT85"/>
<name>A0A2T7PT85_POMCA</name>
<organism evidence="3 4">
    <name type="scientific">Pomacea canaliculata</name>
    <name type="common">Golden apple snail</name>
    <dbReference type="NCBI Taxonomy" id="400727"/>
    <lineage>
        <taxon>Eukaryota</taxon>
        <taxon>Metazoa</taxon>
        <taxon>Spiralia</taxon>
        <taxon>Lophotrochozoa</taxon>
        <taxon>Mollusca</taxon>
        <taxon>Gastropoda</taxon>
        <taxon>Caenogastropoda</taxon>
        <taxon>Architaenioglossa</taxon>
        <taxon>Ampullarioidea</taxon>
        <taxon>Ampullariidae</taxon>
        <taxon>Pomacea</taxon>
    </lineage>
</organism>
<keyword evidence="1" id="KW-0812">Transmembrane</keyword>
<feature type="transmembrane region" description="Helical" evidence="1">
    <location>
        <begin position="170"/>
        <end position="188"/>
    </location>
</feature>
<accession>A0A2T7PT85</accession>
<evidence type="ECO:0000256" key="1">
    <source>
        <dbReference type="SAM" id="Phobius"/>
    </source>
</evidence>
<feature type="signal peptide" evidence="2">
    <location>
        <begin position="1"/>
        <end position="16"/>
    </location>
</feature>
<evidence type="ECO:0000256" key="2">
    <source>
        <dbReference type="SAM" id="SignalP"/>
    </source>
</evidence>
<keyword evidence="1" id="KW-1133">Transmembrane helix</keyword>
<gene>
    <name evidence="3" type="ORF">C0Q70_03624</name>
</gene>
<evidence type="ECO:0000313" key="3">
    <source>
        <dbReference type="EMBL" id="PVD36638.1"/>
    </source>
</evidence>
<feature type="transmembrane region" description="Helical" evidence="1">
    <location>
        <begin position="90"/>
        <end position="110"/>
    </location>
</feature>
<sequence length="280" mass="30337">MKCLLVFAVVCVVALAQRQPEEGGAIERLVADEVRALIRATPSITVADCTAKCDAVFGLDVAREEELTDRDCARECREIQCLCSMSVTTLLLVAMKFLLVFAIICVVTFAQHGTTRDPIERLVADEVRAIVHANPSIAASACTAKCDAVFALDAPREEELTDSACAKDHLVIMKCIIVLAVLCVVALAQRGDGDIERLVQDEVRALIRANPSITVADCTAKCDAVFGLDVAREEELTDRDCARECREWTTDLEFENLEALSSQGEDKPCGLSLARTSSGD</sequence>
<keyword evidence="2" id="KW-0732">Signal</keyword>
<dbReference type="EMBL" id="PZQS01000002">
    <property type="protein sequence ID" value="PVD36638.1"/>
    <property type="molecule type" value="Genomic_DNA"/>
</dbReference>
<protein>
    <submittedName>
        <fullName evidence="3">Uncharacterized protein</fullName>
    </submittedName>
</protein>
<reference evidence="3 4" key="1">
    <citation type="submission" date="2018-04" db="EMBL/GenBank/DDBJ databases">
        <title>The genome of golden apple snail Pomacea canaliculata provides insight into stress tolerance and invasive adaptation.</title>
        <authorList>
            <person name="Liu C."/>
            <person name="Liu B."/>
            <person name="Ren Y."/>
            <person name="Zhang Y."/>
            <person name="Wang H."/>
            <person name="Li S."/>
            <person name="Jiang F."/>
            <person name="Yin L."/>
            <person name="Zhang G."/>
            <person name="Qian W."/>
            <person name="Fan W."/>
        </authorList>
    </citation>
    <scope>NUCLEOTIDE SEQUENCE [LARGE SCALE GENOMIC DNA]</scope>
    <source>
        <strain evidence="3">SZHN2017</strain>
        <tissue evidence="3">Muscle</tissue>
    </source>
</reference>
<keyword evidence="4" id="KW-1185">Reference proteome</keyword>
<dbReference type="OrthoDB" id="6153198at2759"/>